<evidence type="ECO:0000256" key="1">
    <source>
        <dbReference type="ARBA" id="ARBA00023125"/>
    </source>
</evidence>
<dbReference type="InterPro" id="IPR050807">
    <property type="entry name" value="TransReg_Diox_bact_type"/>
</dbReference>
<keyword evidence="1" id="KW-0238">DNA-binding</keyword>
<dbReference type="SMART" id="SM00530">
    <property type="entry name" value="HTH_XRE"/>
    <property type="match status" value="1"/>
</dbReference>
<dbReference type="SUPFAM" id="SSF47413">
    <property type="entry name" value="lambda repressor-like DNA-binding domains"/>
    <property type="match status" value="1"/>
</dbReference>
<dbReference type="RefSeq" id="WP_154504123.1">
    <property type="nucleotide sequence ID" value="NZ_VUMN01000010.1"/>
</dbReference>
<keyword evidence="4" id="KW-1185">Reference proteome</keyword>
<dbReference type="EMBL" id="VUMN01000010">
    <property type="protein sequence ID" value="MSS58392.1"/>
    <property type="molecule type" value="Genomic_DNA"/>
</dbReference>
<dbReference type="Pfam" id="PF01381">
    <property type="entry name" value="HTH_3"/>
    <property type="match status" value="1"/>
</dbReference>
<evidence type="ECO:0000313" key="4">
    <source>
        <dbReference type="Proteomes" id="UP000461880"/>
    </source>
</evidence>
<dbReference type="Gene3D" id="1.10.260.40">
    <property type="entry name" value="lambda repressor-like DNA-binding domains"/>
    <property type="match status" value="1"/>
</dbReference>
<protein>
    <submittedName>
        <fullName evidence="3">Helix-turn-helix transcriptional regulator</fullName>
    </submittedName>
</protein>
<dbReference type="CDD" id="cd00093">
    <property type="entry name" value="HTH_XRE"/>
    <property type="match status" value="1"/>
</dbReference>
<accession>A0A7X2NRT1</accession>
<dbReference type="Proteomes" id="UP000461880">
    <property type="component" value="Unassembled WGS sequence"/>
</dbReference>
<dbReference type="AlphaFoldDB" id="A0A7X2NRT1"/>
<dbReference type="InterPro" id="IPR010982">
    <property type="entry name" value="Lambda_DNA-bd_dom_sf"/>
</dbReference>
<organism evidence="3 4">
    <name type="scientific">Stecheria intestinalis</name>
    <dbReference type="NCBI Taxonomy" id="2606630"/>
    <lineage>
        <taxon>Bacteria</taxon>
        <taxon>Bacillati</taxon>
        <taxon>Bacillota</taxon>
        <taxon>Erysipelotrichia</taxon>
        <taxon>Erysipelotrichales</taxon>
        <taxon>Erysipelotrichaceae</taxon>
        <taxon>Stecheria</taxon>
    </lineage>
</organism>
<dbReference type="PANTHER" id="PTHR46797">
    <property type="entry name" value="HTH-TYPE TRANSCRIPTIONAL REGULATOR"/>
    <property type="match status" value="1"/>
</dbReference>
<dbReference type="InterPro" id="IPR001387">
    <property type="entry name" value="Cro/C1-type_HTH"/>
</dbReference>
<dbReference type="PANTHER" id="PTHR46797:SF1">
    <property type="entry name" value="METHYLPHOSPHONATE SYNTHASE"/>
    <property type="match status" value="1"/>
</dbReference>
<feature type="domain" description="HTH cro/C1-type" evidence="2">
    <location>
        <begin position="7"/>
        <end position="61"/>
    </location>
</feature>
<reference evidence="3 4" key="1">
    <citation type="submission" date="2019-08" db="EMBL/GenBank/DDBJ databases">
        <title>In-depth cultivation of the pig gut microbiome towards novel bacterial diversity and tailored functional studies.</title>
        <authorList>
            <person name="Wylensek D."/>
            <person name="Hitch T.C.A."/>
            <person name="Clavel T."/>
        </authorList>
    </citation>
    <scope>NUCLEOTIDE SEQUENCE [LARGE SCALE GENOMIC DNA]</scope>
    <source>
        <strain evidence="3 4">Oil+RF-744-GAM-WT-6</strain>
    </source>
</reference>
<sequence length="183" mass="21267">MTIGENIRRLRKARGLTLKELGDMIGVSESYIRAYESGRRNPKPASLQTLADALGVNVEVLKNSEVNGVSAMHQLFQMYRNFGGALFETKDDDGNDCVAIRFNSLMLMQSWFQRYKKYEEDIQKADKIKNVKERKEALEKAYREFDWWMDTYPVTEPYPELFEAQKKHDAIMDQMGLNPKNPD</sequence>
<proteinExistence type="predicted"/>
<evidence type="ECO:0000313" key="3">
    <source>
        <dbReference type="EMBL" id="MSS58392.1"/>
    </source>
</evidence>
<gene>
    <name evidence="3" type="ORF">FYJ51_05685</name>
</gene>
<dbReference type="GO" id="GO:0003677">
    <property type="term" value="F:DNA binding"/>
    <property type="evidence" value="ECO:0007669"/>
    <property type="project" value="UniProtKB-KW"/>
</dbReference>
<evidence type="ECO:0000259" key="2">
    <source>
        <dbReference type="PROSITE" id="PS50943"/>
    </source>
</evidence>
<dbReference type="GO" id="GO:0005829">
    <property type="term" value="C:cytosol"/>
    <property type="evidence" value="ECO:0007669"/>
    <property type="project" value="TreeGrafter"/>
</dbReference>
<dbReference type="PROSITE" id="PS50943">
    <property type="entry name" value="HTH_CROC1"/>
    <property type="match status" value="1"/>
</dbReference>
<name>A0A7X2NRT1_9FIRM</name>
<dbReference type="GO" id="GO:0003700">
    <property type="term" value="F:DNA-binding transcription factor activity"/>
    <property type="evidence" value="ECO:0007669"/>
    <property type="project" value="TreeGrafter"/>
</dbReference>
<comment type="caution">
    <text evidence="3">The sequence shown here is derived from an EMBL/GenBank/DDBJ whole genome shotgun (WGS) entry which is preliminary data.</text>
</comment>